<dbReference type="InterPro" id="IPR025295">
    <property type="entry name" value="eCIS_core_dom"/>
</dbReference>
<dbReference type="Proteomes" id="UP000625682">
    <property type="component" value="Unassembled WGS sequence"/>
</dbReference>
<reference evidence="3" key="2">
    <citation type="submission" date="2020-09" db="EMBL/GenBank/DDBJ databases">
        <authorList>
            <person name="Sun Q."/>
            <person name="Zhou Y."/>
        </authorList>
    </citation>
    <scope>NUCLEOTIDE SEQUENCE</scope>
    <source>
        <strain evidence="3">CGMCC 4.7272</strain>
    </source>
</reference>
<dbReference type="Pfam" id="PF13699">
    <property type="entry name" value="eCIS_core"/>
    <property type="match status" value="1"/>
</dbReference>
<dbReference type="AlphaFoldDB" id="A0A917P716"/>
<keyword evidence="4" id="KW-1185">Reference proteome</keyword>
<dbReference type="EMBL" id="BMMU01000038">
    <property type="protein sequence ID" value="GGJ64402.1"/>
    <property type="molecule type" value="Genomic_DNA"/>
</dbReference>
<feature type="region of interest" description="Disordered" evidence="1">
    <location>
        <begin position="1"/>
        <end position="39"/>
    </location>
</feature>
<comment type="caution">
    <text evidence="3">The sequence shown here is derived from an EMBL/GenBank/DDBJ whole genome shotgun (WGS) entry which is preliminary data.</text>
</comment>
<gene>
    <name evidence="3" type="ORF">GCM10012282_71900</name>
</gene>
<evidence type="ECO:0000313" key="3">
    <source>
        <dbReference type="EMBL" id="GGJ64402.1"/>
    </source>
</evidence>
<feature type="compositionally biased region" description="Basic and acidic residues" evidence="1">
    <location>
        <begin position="170"/>
        <end position="180"/>
    </location>
</feature>
<reference evidence="3" key="1">
    <citation type="journal article" date="2014" name="Int. J. Syst. Evol. Microbiol.">
        <title>Complete genome sequence of Corynebacterium casei LMG S-19264T (=DSM 44701T), isolated from a smear-ripened cheese.</title>
        <authorList>
            <consortium name="US DOE Joint Genome Institute (JGI-PGF)"/>
            <person name="Walter F."/>
            <person name="Albersmeier A."/>
            <person name="Kalinowski J."/>
            <person name="Ruckert C."/>
        </authorList>
    </citation>
    <scope>NUCLEOTIDE SEQUENCE</scope>
    <source>
        <strain evidence="3">CGMCC 4.7272</strain>
    </source>
</reference>
<accession>A0A917P716</accession>
<sequence length="603" mass="63840">MRTSGAHAEQHENRQATRGPARAPQKASGSPAVPPPLSADGLRVAQRAVGNAAVTAMIARRVRPAPAMERPDHGVDQVLGSAGKPLATPVRQDMESRFGTDFSDVRLHTGAAATRSARAIGARAYTSGSHVVLGAGGGDKHTLAHELTHVVQQRNGPVSGTDHGNGLRVSDPRDSFEREAESTARRVLTGPTPVARAVDEHAGAHGCTAADGAAEIQRKVGFEFETNMLVRADEKPVISKDEKIFEAASGDWYITPDASAMEFVTVPFEEEGDAPELVRMATAVREMAEAFGLLHTSAKMASLMDGNAELHEVLSGQGTTHQHNGNNVYVPGADRLYPPLAKPQATGGVSLEKVLALFKAVVSQELPLTSPSNPEDVHILDEEPEERTNTTALGGANPKRDAAILTDAQVLTDKYVTDLPTAETRELKGLLALVFSYLLAGAQQSGRQDQAKYFLPLMSRMSFSAMYAALPAEAQSAFDPARVLEVAALAPGDPVYKVGFADHGAGDSTKSQGPQRKQWLDSIASGGPDLMSAGGGSTVTEGMKASSPAMGQHHRLDPGHAPGAADLLQVELRRLPGQVPPEEWLPVATALFEMFRQVQGTKP</sequence>
<dbReference type="RefSeq" id="WP_229695597.1">
    <property type="nucleotide sequence ID" value="NZ_BAABER010000041.1"/>
</dbReference>
<name>A0A917P716_9ACTN</name>
<organism evidence="3 4">
    <name type="scientific">Streptomyces lacrimifluminis</name>
    <dbReference type="NCBI Taxonomy" id="1500077"/>
    <lineage>
        <taxon>Bacteria</taxon>
        <taxon>Bacillati</taxon>
        <taxon>Actinomycetota</taxon>
        <taxon>Actinomycetes</taxon>
        <taxon>Kitasatosporales</taxon>
        <taxon>Streptomycetaceae</taxon>
        <taxon>Streptomyces</taxon>
    </lineage>
</organism>
<evidence type="ECO:0000313" key="4">
    <source>
        <dbReference type="Proteomes" id="UP000625682"/>
    </source>
</evidence>
<feature type="domain" description="eCIS core" evidence="2">
    <location>
        <begin position="85"/>
        <end position="156"/>
    </location>
</feature>
<proteinExistence type="predicted"/>
<evidence type="ECO:0000259" key="2">
    <source>
        <dbReference type="Pfam" id="PF13699"/>
    </source>
</evidence>
<evidence type="ECO:0000256" key="1">
    <source>
        <dbReference type="SAM" id="MobiDB-lite"/>
    </source>
</evidence>
<feature type="region of interest" description="Disordered" evidence="1">
    <location>
        <begin position="154"/>
        <end position="180"/>
    </location>
</feature>
<protein>
    <recommendedName>
        <fullName evidence="2">eCIS core domain-containing protein</fullName>
    </recommendedName>
</protein>